<dbReference type="GO" id="GO:0006303">
    <property type="term" value="P:double-strand break repair via nonhomologous end joining"/>
    <property type="evidence" value="ECO:0007669"/>
    <property type="project" value="TreeGrafter"/>
</dbReference>
<evidence type="ECO:0000256" key="1">
    <source>
        <dbReference type="ARBA" id="ARBA00004123"/>
    </source>
</evidence>
<dbReference type="Pfam" id="PF14791">
    <property type="entry name" value="DNA_pol_B_thumb"/>
    <property type="match status" value="1"/>
</dbReference>
<reference evidence="17" key="1">
    <citation type="submission" date="2016-05" db="EMBL/GenBank/DDBJ databases">
        <title>Comparative genomics of biotechnologically important yeasts.</title>
        <authorList>
            <consortium name="DOE Joint Genome Institute"/>
            <person name="Riley R."/>
            <person name="Haridas S."/>
            <person name="Wolfe K.H."/>
            <person name="Lopes M.R."/>
            <person name="Hittinger C.T."/>
            <person name="Goker M."/>
            <person name="Salamov A."/>
            <person name="Wisecaver J."/>
            <person name="Long T.M."/>
            <person name="Aerts A.L."/>
            <person name="Barry K."/>
            <person name="Choi C."/>
            <person name="Clum A."/>
            <person name="Coughlan A.Y."/>
            <person name="Deshpande S."/>
            <person name="Douglass A.P."/>
            <person name="Hanson S.J."/>
            <person name="Klenk H.-P."/>
            <person name="Labutti K."/>
            <person name="Lapidus A."/>
            <person name="Lindquist E."/>
            <person name="Lipzen A."/>
            <person name="Meier-Kolthoff J.P."/>
            <person name="Ohm R.A."/>
            <person name="Otillar R.P."/>
            <person name="Pangilinan J."/>
            <person name="Peng Y."/>
            <person name="Rokas A."/>
            <person name="Rosa C.A."/>
            <person name="Scheuner C."/>
            <person name="Sibirny A.A."/>
            <person name="Slot J.C."/>
            <person name="Stielow J.B."/>
            <person name="Sun H."/>
            <person name="Kurtzman C.P."/>
            <person name="Blackwell M."/>
            <person name="Grigoriev I.V."/>
            <person name="Jeffries T.W."/>
        </authorList>
    </citation>
    <scope>NUCLEOTIDE SEQUENCE [LARGE SCALE GENOMIC DNA]</scope>
    <source>
        <strain evidence="17">NRRL Y-2460</strain>
    </source>
</reference>
<evidence type="ECO:0000256" key="7">
    <source>
        <dbReference type="ARBA" id="ARBA00022723"/>
    </source>
</evidence>
<keyword evidence="4 14" id="KW-0808">Transferase</keyword>
<evidence type="ECO:0000256" key="5">
    <source>
        <dbReference type="ARBA" id="ARBA00022695"/>
    </source>
</evidence>
<evidence type="ECO:0000256" key="2">
    <source>
        <dbReference type="ARBA" id="ARBA00008323"/>
    </source>
</evidence>
<dbReference type="InterPro" id="IPR001357">
    <property type="entry name" value="BRCT_dom"/>
</dbReference>
<dbReference type="STRING" id="669874.A0A1E4TUK0"/>
<dbReference type="GO" id="GO:0003677">
    <property type="term" value="F:DNA binding"/>
    <property type="evidence" value="ECO:0007669"/>
    <property type="project" value="UniProtKB-UniRule"/>
</dbReference>
<dbReference type="Pfam" id="PF14792">
    <property type="entry name" value="DNA_pol_B_palm"/>
    <property type="match status" value="1"/>
</dbReference>
<feature type="domain" description="BRCT" evidence="15">
    <location>
        <begin position="2"/>
        <end position="123"/>
    </location>
</feature>
<evidence type="ECO:0000256" key="6">
    <source>
        <dbReference type="ARBA" id="ARBA00022705"/>
    </source>
</evidence>
<evidence type="ECO:0000313" key="17">
    <source>
        <dbReference type="Proteomes" id="UP000094236"/>
    </source>
</evidence>
<keyword evidence="6" id="KW-0235">DNA replication</keyword>
<dbReference type="SUPFAM" id="SSF81585">
    <property type="entry name" value="PsbU/PolX domain-like"/>
    <property type="match status" value="1"/>
</dbReference>
<dbReference type="PANTHER" id="PTHR11276">
    <property type="entry name" value="DNA POLYMERASE TYPE-X FAMILY MEMBER"/>
    <property type="match status" value="1"/>
</dbReference>
<dbReference type="InterPro" id="IPR028207">
    <property type="entry name" value="DNA_pol_B_palm_palm"/>
</dbReference>
<comment type="catalytic activity">
    <reaction evidence="12 14">
        <text>DNA(n) + a 2'-deoxyribonucleoside 5'-triphosphate = DNA(n+1) + diphosphate</text>
        <dbReference type="Rhea" id="RHEA:22508"/>
        <dbReference type="Rhea" id="RHEA-COMP:17339"/>
        <dbReference type="Rhea" id="RHEA-COMP:17340"/>
        <dbReference type="ChEBI" id="CHEBI:33019"/>
        <dbReference type="ChEBI" id="CHEBI:61560"/>
        <dbReference type="ChEBI" id="CHEBI:173112"/>
        <dbReference type="EC" id="2.7.7.7"/>
    </reaction>
</comment>
<dbReference type="PROSITE" id="PS50172">
    <property type="entry name" value="BRCT"/>
    <property type="match status" value="1"/>
</dbReference>
<keyword evidence="3" id="KW-0237">DNA synthesis</keyword>
<dbReference type="Pfam" id="PF10391">
    <property type="entry name" value="DNA_pol_lambd_f"/>
    <property type="match status" value="1"/>
</dbReference>
<feature type="active site" description="Nucleophile; Schiff-base intermediate with DNA; for 5'-dRP lyase activity" evidence="13">
    <location>
        <position position="276"/>
    </location>
</feature>
<dbReference type="InterPro" id="IPR037160">
    <property type="entry name" value="DNA_Pol_thumb_sf"/>
</dbReference>
<comment type="similarity">
    <text evidence="2 14">Belongs to the DNA polymerase type-X family.</text>
</comment>
<dbReference type="InterPro" id="IPR018944">
    <property type="entry name" value="DNA_pol_lambd_fingers_domain"/>
</dbReference>
<dbReference type="EC" id="2.7.7.7" evidence="14"/>
<evidence type="ECO:0000256" key="3">
    <source>
        <dbReference type="ARBA" id="ARBA00022634"/>
    </source>
</evidence>
<evidence type="ECO:0000259" key="15">
    <source>
        <dbReference type="PROSITE" id="PS50172"/>
    </source>
</evidence>
<evidence type="ECO:0000256" key="10">
    <source>
        <dbReference type="ARBA" id="ARBA00023204"/>
    </source>
</evidence>
<dbReference type="SUPFAM" id="SSF47802">
    <property type="entry name" value="DNA polymerase beta, N-terminal domain-like"/>
    <property type="match status" value="1"/>
</dbReference>
<protein>
    <recommendedName>
        <fullName evidence="14">DNA polymerase</fullName>
        <ecNumber evidence="14">2.7.7.7</ecNumber>
    </recommendedName>
</protein>
<keyword evidence="10 14" id="KW-0234">DNA repair</keyword>
<evidence type="ECO:0000313" key="16">
    <source>
        <dbReference type="EMBL" id="ODV95338.1"/>
    </source>
</evidence>
<dbReference type="FunFam" id="1.10.150.20:FF:000010">
    <property type="entry name" value="DNA polymerase lambda"/>
    <property type="match status" value="1"/>
</dbReference>
<dbReference type="Gene3D" id="3.30.210.10">
    <property type="entry name" value="DNA polymerase, thumb domain"/>
    <property type="match status" value="1"/>
</dbReference>
<dbReference type="InterPro" id="IPR022312">
    <property type="entry name" value="DNA_pol_X"/>
</dbReference>
<dbReference type="EMBL" id="KV454014">
    <property type="protein sequence ID" value="ODV95338.1"/>
    <property type="molecule type" value="Genomic_DNA"/>
</dbReference>
<dbReference type="Gene3D" id="1.10.150.20">
    <property type="entry name" value="5' to 3' exonuclease, C-terminal subdomain"/>
    <property type="match status" value="1"/>
</dbReference>
<dbReference type="Gene3D" id="3.30.460.10">
    <property type="entry name" value="Beta Polymerase, domain 2"/>
    <property type="match status" value="1"/>
</dbReference>
<evidence type="ECO:0000256" key="4">
    <source>
        <dbReference type="ARBA" id="ARBA00022679"/>
    </source>
</evidence>
<keyword evidence="17" id="KW-1185">Reference proteome</keyword>
<dbReference type="GO" id="GO:0046872">
    <property type="term" value="F:metal ion binding"/>
    <property type="evidence" value="ECO:0007669"/>
    <property type="project" value="UniProtKB-UniRule"/>
</dbReference>
<evidence type="ECO:0000256" key="11">
    <source>
        <dbReference type="ARBA" id="ARBA00023242"/>
    </source>
</evidence>
<name>A0A1E4TUK0_PACTA</name>
<dbReference type="Pfam" id="PF14716">
    <property type="entry name" value="HHH_8"/>
    <property type="match status" value="1"/>
</dbReference>
<dbReference type="Proteomes" id="UP000094236">
    <property type="component" value="Unassembled WGS sequence"/>
</dbReference>
<dbReference type="SUPFAM" id="SSF81301">
    <property type="entry name" value="Nucleotidyltransferase"/>
    <property type="match status" value="1"/>
</dbReference>
<organism evidence="16 17">
    <name type="scientific">Pachysolen tannophilus NRRL Y-2460</name>
    <dbReference type="NCBI Taxonomy" id="669874"/>
    <lineage>
        <taxon>Eukaryota</taxon>
        <taxon>Fungi</taxon>
        <taxon>Dikarya</taxon>
        <taxon>Ascomycota</taxon>
        <taxon>Saccharomycotina</taxon>
        <taxon>Pichiomycetes</taxon>
        <taxon>Pachysolenaceae</taxon>
        <taxon>Pachysolen</taxon>
    </lineage>
</organism>
<dbReference type="PRINTS" id="PR00870">
    <property type="entry name" value="DNAPOLXBETA"/>
</dbReference>
<dbReference type="InterPro" id="IPR027421">
    <property type="entry name" value="DNA_pol_lamdba_lyase_dom_sf"/>
</dbReference>
<evidence type="ECO:0000256" key="9">
    <source>
        <dbReference type="ARBA" id="ARBA00022932"/>
    </source>
</evidence>
<evidence type="ECO:0000256" key="8">
    <source>
        <dbReference type="ARBA" id="ARBA00022763"/>
    </source>
</evidence>
<dbReference type="GO" id="GO:0005634">
    <property type="term" value="C:nucleus"/>
    <property type="evidence" value="ECO:0007669"/>
    <property type="project" value="UniProtKB-SubCell"/>
</dbReference>
<comment type="function">
    <text evidence="14">DNA polymerase that functions in several pathways of DNA repair. Involved in base excision repair (BER) responsible for repair of lesions that give rise to abasic (AP) sites in DNA. Also contributes to DNA double-strand break repair by non-homologous end joining and homologous recombination. Has both template-dependent and template-independent (terminal transferase) DNA polymerase activities. Has also a 5'-deoxyribose-5-phosphate lyase (dRP lyase) activity.</text>
</comment>
<dbReference type="InterPro" id="IPR002054">
    <property type="entry name" value="DNA-dir_DNA_pol_X"/>
</dbReference>
<gene>
    <name evidence="16" type="ORF">PACTADRAFT_33910</name>
</gene>
<dbReference type="InterPro" id="IPR029398">
    <property type="entry name" value="PolB_thumb"/>
</dbReference>
<dbReference type="OrthoDB" id="205514at2759"/>
<dbReference type="GO" id="GO:0003887">
    <property type="term" value="F:DNA-directed DNA polymerase activity"/>
    <property type="evidence" value="ECO:0007669"/>
    <property type="project" value="UniProtKB-UniRule"/>
</dbReference>
<keyword evidence="8 14" id="KW-0227">DNA damage</keyword>
<dbReference type="InterPro" id="IPR002008">
    <property type="entry name" value="DNA_pol_X_beta-like"/>
</dbReference>
<keyword evidence="11 14" id="KW-0539">Nucleus</keyword>
<keyword evidence="5 14" id="KW-0548">Nucleotidyltransferase</keyword>
<evidence type="ECO:0000256" key="12">
    <source>
        <dbReference type="ARBA" id="ARBA00049244"/>
    </source>
</evidence>
<keyword evidence="7" id="KW-0479">Metal-binding</keyword>
<keyword evidence="9 14" id="KW-0239">DNA-directed DNA polymerase</keyword>
<dbReference type="CDD" id="cd00141">
    <property type="entry name" value="NT_POLXc"/>
    <property type="match status" value="1"/>
</dbReference>
<dbReference type="SMART" id="SM00483">
    <property type="entry name" value="POLXc"/>
    <property type="match status" value="1"/>
</dbReference>
<sequence>MPESVIFLDYLFILVPKLVSKSAIVKRQLYEKQGAKCFYNLSSIGKGKDQKNSNDKVVIVLQNYKSLRDKINKDFLVKCLDIEYDDRSFSLKSIVLKYPIVKNDWIVESLKAGKVLPLQQFAYDISHVRVDSEISQDYLLELSDRSTKARKISEIKNQDGPATKQIKLEDTDELEKALASLSNREKFKRDNQDNDDEDDEDLLADYMAVSKNVSGPNKEIIFFFNKMANEYKQVGESYKYVNYRKAINTISKLDYPLKTYDEAIKLPNIGKSLALKIEEINKTHKLSKLFFLQNDIKYSTLNKFMKIYSVGPTIAKNWYDRGYRTIEDIEKKVDNLTSNQKLGIKYYNDWNSKIPREEVTQHYEFVKNIALKEVDSKLEIFIMGSYRRGLPECGDIDILITKKNCNDKSELAAILSKLISRLKSKDHNNYIQCSLIHSGINSKSLKFYGGCLINENSKCRRIDFLMVPYEELGASLIYFTGNDIFNRIIRTIAIKKGLNLSNIGLTFKKTGEKCIENSHDEKTIFDYLGIKYRNPEDRNIGY</sequence>
<dbReference type="PRINTS" id="PR00869">
    <property type="entry name" value="DNAPOLX"/>
</dbReference>
<dbReference type="InterPro" id="IPR043519">
    <property type="entry name" value="NT_sf"/>
</dbReference>
<dbReference type="AlphaFoldDB" id="A0A1E4TUK0"/>
<comment type="subcellular location">
    <subcellularLocation>
        <location evidence="1 14">Nucleus</location>
    </subcellularLocation>
</comment>
<dbReference type="PANTHER" id="PTHR11276:SF28">
    <property type="entry name" value="DNA POLYMERASE LAMBDA"/>
    <property type="match status" value="1"/>
</dbReference>
<evidence type="ECO:0000256" key="13">
    <source>
        <dbReference type="PIRSR" id="PIRSR622312-50"/>
    </source>
</evidence>
<accession>A0A1E4TUK0</accession>
<dbReference type="InterPro" id="IPR010996">
    <property type="entry name" value="HHH_MUS81"/>
</dbReference>
<evidence type="ECO:0000256" key="14">
    <source>
        <dbReference type="RuleBase" id="RU366014"/>
    </source>
</evidence>
<proteinExistence type="inferred from homology"/>
<dbReference type="Gene3D" id="1.10.150.110">
    <property type="entry name" value="DNA polymerase beta, N-terminal domain-like"/>
    <property type="match status" value="1"/>
</dbReference>